<dbReference type="Proteomes" id="UP000076727">
    <property type="component" value="Unassembled WGS sequence"/>
</dbReference>
<accession>A0A165RTT7</accession>
<dbReference type="AlphaFoldDB" id="A0A165RTT7"/>
<reference evidence="2 3" key="1">
    <citation type="journal article" date="2016" name="Mol. Biol. Evol.">
        <title>Comparative Genomics of Early-Diverging Mushroom-Forming Fungi Provides Insights into the Origins of Lignocellulose Decay Capabilities.</title>
        <authorList>
            <person name="Nagy L.G."/>
            <person name="Riley R."/>
            <person name="Tritt A."/>
            <person name="Adam C."/>
            <person name="Daum C."/>
            <person name="Floudas D."/>
            <person name="Sun H."/>
            <person name="Yadav J.S."/>
            <person name="Pangilinan J."/>
            <person name="Larsson K.H."/>
            <person name="Matsuura K."/>
            <person name="Barry K."/>
            <person name="Labutti K."/>
            <person name="Kuo R."/>
            <person name="Ohm R.A."/>
            <person name="Bhattacharya S.S."/>
            <person name="Shirouzu T."/>
            <person name="Yoshinaga Y."/>
            <person name="Martin F.M."/>
            <person name="Grigoriev I.V."/>
            <person name="Hibbett D.S."/>
        </authorList>
    </citation>
    <scope>NUCLEOTIDE SEQUENCE [LARGE SCALE GENOMIC DNA]</scope>
    <source>
        <strain evidence="2 3">L-15889</strain>
    </source>
</reference>
<feature type="region of interest" description="Disordered" evidence="1">
    <location>
        <begin position="285"/>
        <end position="324"/>
    </location>
</feature>
<evidence type="ECO:0000313" key="2">
    <source>
        <dbReference type="EMBL" id="KZT71149.1"/>
    </source>
</evidence>
<evidence type="ECO:0000313" key="3">
    <source>
        <dbReference type="Proteomes" id="UP000076727"/>
    </source>
</evidence>
<name>A0A165RTT7_9APHY</name>
<organism evidence="2 3">
    <name type="scientific">Daedalea quercina L-15889</name>
    <dbReference type="NCBI Taxonomy" id="1314783"/>
    <lineage>
        <taxon>Eukaryota</taxon>
        <taxon>Fungi</taxon>
        <taxon>Dikarya</taxon>
        <taxon>Basidiomycota</taxon>
        <taxon>Agaricomycotina</taxon>
        <taxon>Agaricomycetes</taxon>
        <taxon>Polyporales</taxon>
        <taxon>Fomitopsis</taxon>
    </lineage>
</organism>
<evidence type="ECO:0000256" key="1">
    <source>
        <dbReference type="SAM" id="MobiDB-lite"/>
    </source>
</evidence>
<keyword evidence="3" id="KW-1185">Reference proteome</keyword>
<dbReference type="EMBL" id="KV429047">
    <property type="protein sequence ID" value="KZT71149.1"/>
    <property type="molecule type" value="Genomic_DNA"/>
</dbReference>
<gene>
    <name evidence="2" type="ORF">DAEQUDRAFT_764078</name>
</gene>
<sequence>MRYTTIDKLELVDIFGFNSLDHFLSFTTNFPALTALTLKPKWVEGKRSWISSLDDARPVLSPLRKCSFSLSNLQLHNIPPILLKPILDWVALGPSISNLRQLIIHPTESFEPVGYAIGRFLEKVRDGLTEFWLRVFVPGYSPSLAASGLETIHLDIHISEDTPHFEATLYTITYALSSITSRNLRNVTLFLKFESREFTTFDVSSAAVSDFLQANPLASVFSRDIFAEQTPVIELWIDISKQDRSTILDAAIDILPALFEPWKARGKLTVLLPLVYKKHSVAVSADGNSRAENEDNGDNGDDKHDGNDEDDEVIARNEDEDGSV</sequence>
<evidence type="ECO:0008006" key="4">
    <source>
        <dbReference type="Google" id="ProtNLM"/>
    </source>
</evidence>
<protein>
    <recommendedName>
        <fullName evidence="4">F-box domain-containing protein</fullName>
    </recommendedName>
</protein>
<proteinExistence type="predicted"/>
<feature type="compositionally biased region" description="Acidic residues" evidence="1">
    <location>
        <begin position="307"/>
        <end position="324"/>
    </location>
</feature>